<keyword evidence="3" id="KW-1185">Reference proteome</keyword>
<evidence type="ECO:0000313" key="2">
    <source>
        <dbReference type="EMBL" id="BDV43828.1"/>
    </source>
</evidence>
<gene>
    <name evidence="2" type="ORF">GURASL_27510</name>
</gene>
<keyword evidence="2" id="KW-0255">Endonuclease</keyword>
<reference evidence="2 3" key="1">
    <citation type="submission" date="2022-12" db="EMBL/GenBank/DDBJ databases">
        <title>Polyphasic characterization of Geotalea uranireducens NIT-SL11 newly isolated from a complex of sewage sludge and microbially reduced graphene oxide.</title>
        <authorList>
            <person name="Xie L."/>
            <person name="Yoshida N."/>
            <person name="Meng L."/>
        </authorList>
    </citation>
    <scope>NUCLEOTIDE SEQUENCE [LARGE SCALE GENOMIC DNA]</scope>
    <source>
        <strain evidence="2 3">NIT-SL11</strain>
    </source>
</reference>
<keyword evidence="2" id="KW-0378">Hydrolase</keyword>
<evidence type="ECO:0000313" key="3">
    <source>
        <dbReference type="Proteomes" id="UP001317705"/>
    </source>
</evidence>
<dbReference type="InterPro" id="IPR051916">
    <property type="entry name" value="GPI-anchor_lipid_remodeler"/>
</dbReference>
<dbReference type="InterPro" id="IPR005135">
    <property type="entry name" value="Endo/exonuclease/phosphatase"/>
</dbReference>
<protein>
    <submittedName>
        <fullName evidence="2">Endonuclease</fullName>
    </submittedName>
</protein>
<dbReference type="InterPro" id="IPR036691">
    <property type="entry name" value="Endo/exonu/phosph_ase_sf"/>
</dbReference>
<dbReference type="PANTHER" id="PTHR14859">
    <property type="entry name" value="CALCOFLUOR WHITE HYPERSENSITIVE PROTEIN PRECURSOR"/>
    <property type="match status" value="1"/>
</dbReference>
<dbReference type="GO" id="GO:0004519">
    <property type="term" value="F:endonuclease activity"/>
    <property type="evidence" value="ECO:0007669"/>
    <property type="project" value="UniProtKB-KW"/>
</dbReference>
<name>A0ABM8EN08_9BACT</name>
<feature type="domain" description="Endonuclease/exonuclease/phosphatase" evidence="1">
    <location>
        <begin position="7"/>
        <end position="232"/>
    </location>
</feature>
<dbReference type="Gene3D" id="3.60.10.10">
    <property type="entry name" value="Endonuclease/exonuclease/phosphatase"/>
    <property type="match status" value="1"/>
</dbReference>
<dbReference type="RefSeq" id="WP_281999949.1">
    <property type="nucleotide sequence ID" value="NZ_AP027151.1"/>
</dbReference>
<accession>A0ABM8EN08</accession>
<organism evidence="2 3">
    <name type="scientific">Geotalea uraniireducens</name>
    <dbReference type="NCBI Taxonomy" id="351604"/>
    <lineage>
        <taxon>Bacteria</taxon>
        <taxon>Pseudomonadati</taxon>
        <taxon>Thermodesulfobacteriota</taxon>
        <taxon>Desulfuromonadia</taxon>
        <taxon>Geobacterales</taxon>
        <taxon>Geobacteraceae</taxon>
        <taxon>Geotalea</taxon>
    </lineage>
</organism>
<dbReference type="EMBL" id="AP027151">
    <property type="protein sequence ID" value="BDV43828.1"/>
    <property type="molecule type" value="Genomic_DNA"/>
</dbReference>
<dbReference type="SUPFAM" id="SSF56219">
    <property type="entry name" value="DNase I-like"/>
    <property type="match status" value="1"/>
</dbReference>
<sequence length="247" mass="27181">MNAIRVMTYNIHRGTGEDRRHAPERVAEVVAGLRPDIVALQEVDCGQLRPALRDQAALVAERLALAGAPFRIERERCGNVILSRFPMTLVQAGGLRRSRRWRTPARRGALWVEIEAAGQNIQVINTHLGLTPRDRLAQAKVLTGPEWLGNPACRPPVILCGDFNAQPGSPVHRLLDTRFVNAESLCPGCRVERTWPSRRPLLRIDHLFVSPGVVVEAIEVPAAGMARVASDHLPLLAVLMLPESLPA</sequence>
<dbReference type="Proteomes" id="UP001317705">
    <property type="component" value="Chromosome"/>
</dbReference>
<proteinExistence type="predicted"/>
<evidence type="ECO:0000259" key="1">
    <source>
        <dbReference type="Pfam" id="PF03372"/>
    </source>
</evidence>
<keyword evidence="2" id="KW-0540">Nuclease</keyword>
<dbReference type="PANTHER" id="PTHR14859:SF15">
    <property type="entry name" value="ENDONUCLEASE_EXONUCLEASE_PHOSPHATASE DOMAIN-CONTAINING PROTEIN"/>
    <property type="match status" value="1"/>
</dbReference>
<dbReference type="Pfam" id="PF03372">
    <property type="entry name" value="Exo_endo_phos"/>
    <property type="match status" value="1"/>
</dbReference>